<feature type="transmembrane region" description="Helical" evidence="5">
    <location>
        <begin position="263"/>
        <end position="282"/>
    </location>
</feature>
<dbReference type="EMBL" id="WJHE01000770">
    <property type="protein sequence ID" value="MST33915.1"/>
    <property type="molecule type" value="Genomic_DNA"/>
</dbReference>
<evidence type="ECO:0000256" key="2">
    <source>
        <dbReference type="ARBA" id="ARBA00022723"/>
    </source>
</evidence>
<dbReference type="PANTHER" id="PTHR33751:SF13">
    <property type="entry name" value="CYTOCHROME BC1 COMPLEX CYTOCHROME C SUBUNIT"/>
    <property type="match status" value="1"/>
</dbReference>
<evidence type="ECO:0000313" key="8">
    <source>
        <dbReference type="Proteomes" id="UP000437736"/>
    </source>
</evidence>
<dbReference type="Proteomes" id="UP000437736">
    <property type="component" value="Unassembled WGS sequence"/>
</dbReference>
<dbReference type="Gene3D" id="1.10.760.10">
    <property type="entry name" value="Cytochrome c-like domain"/>
    <property type="match status" value="2"/>
</dbReference>
<accession>A0ABW9QVM9</accession>
<evidence type="ECO:0000256" key="1">
    <source>
        <dbReference type="ARBA" id="ARBA00022617"/>
    </source>
</evidence>
<comment type="caution">
    <text evidence="7">The sequence shown here is derived from an EMBL/GenBank/DDBJ whole genome shotgun (WGS) entry which is preliminary data.</text>
</comment>
<evidence type="ECO:0000256" key="5">
    <source>
        <dbReference type="SAM" id="Phobius"/>
    </source>
</evidence>
<dbReference type="PANTHER" id="PTHR33751">
    <property type="entry name" value="CBB3-TYPE CYTOCHROME C OXIDASE SUBUNIT FIXP"/>
    <property type="match status" value="1"/>
</dbReference>
<evidence type="ECO:0000259" key="6">
    <source>
        <dbReference type="PROSITE" id="PS51007"/>
    </source>
</evidence>
<organism evidence="7 8">
    <name type="scientific">Acidiferrimicrobium australe</name>
    <dbReference type="NCBI Taxonomy" id="2664430"/>
    <lineage>
        <taxon>Bacteria</taxon>
        <taxon>Bacillati</taxon>
        <taxon>Actinomycetota</taxon>
        <taxon>Acidimicrobiia</taxon>
        <taxon>Acidimicrobiales</taxon>
        <taxon>Acidimicrobiaceae</taxon>
        <taxon>Acidiferrimicrobium</taxon>
    </lineage>
</organism>
<proteinExistence type="predicted"/>
<dbReference type="SUPFAM" id="SSF46626">
    <property type="entry name" value="Cytochrome c"/>
    <property type="match status" value="2"/>
</dbReference>
<dbReference type="Pfam" id="PF13442">
    <property type="entry name" value="Cytochrome_CBB3"/>
    <property type="match status" value="1"/>
</dbReference>
<keyword evidence="5" id="KW-0472">Membrane</keyword>
<keyword evidence="8" id="KW-1185">Reference proteome</keyword>
<sequence>MSRLIAASRAGLGRRRRLLAGPVAVLAIGLVSFGFFAGFSGTSSATQPIVTQQKSVLEEGQYLFDEHCSSCHGAAGVGSTRAPSLIHAGAAAADFYLVTGRMPLNAAGQQAMQHTPFFNSHEIEALVSYVADLPRIHSTFPGPAIPSILPLCSANTKAAAANPNCVTLSYGQQTYALNCAQCHQIGGAGGILANGMIVPSLKSAPPLVVAEAMRVGPQPMPRFGTGQLDEKQLSAVVHYVQYLHSPENRGGLPISGFGPVAEGFVGILVGFGLLLFVARMIGTRG</sequence>
<protein>
    <submittedName>
        <fullName evidence="7">C-type cytochrome</fullName>
    </submittedName>
</protein>
<dbReference type="InterPro" id="IPR036909">
    <property type="entry name" value="Cyt_c-like_dom_sf"/>
</dbReference>
<evidence type="ECO:0000256" key="3">
    <source>
        <dbReference type="ARBA" id="ARBA00023004"/>
    </source>
</evidence>
<dbReference type="InterPro" id="IPR050597">
    <property type="entry name" value="Cytochrome_c_Oxidase_Subunit"/>
</dbReference>
<reference evidence="7 8" key="1">
    <citation type="submission" date="2019-11" db="EMBL/GenBank/DDBJ databases">
        <title>Acidiferrimicrobium australis gen. nov., sp. nov., an acidophilic and obligately heterotrophic, member of the Actinobacteria that catalyses dissimilatory oxido- reduction of iron isolated from metal-rich acidic water in Chile.</title>
        <authorList>
            <person name="Gonzalez D."/>
            <person name="Huber K."/>
            <person name="Hedrich S."/>
            <person name="Rojas-Villalobos C."/>
            <person name="Quatrini R."/>
            <person name="Dinamarca M.A."/>
            <person name="Schwarz A."/>
            <person name="Canales C."/>
            <person name="Nancucheo I."/>
        </authorList>
    </citation>
    <scope>NUCLEOTIDE SEQUENCE [LARGE SCALE GENOMIC DNA]</scope>
    <source>
        <strain evidence="7 8">USS-CCA1</strain>
    </source>
</reference>
<keyword evidence="3 4" id="KW-0408">Iron</keyword>
<keyword evidence="5" id="KW-0812">Transmembrane</keyword>
<feature type="domain" description="Cytochrome c" evidence="6">
    <location>
        <begin position="55"/>
        <end position="134"/>
    </location>
</feature>
<evidence type="ECO:0000256" key="4">
    <source>
        <dbReference type="PROSITE-ProRule" id="PRU00433"/>
    </source>
</evidence>
<keyword evidence="5" id="KW-1133">Transmembrane helix</keyword>
<gene>
    <name evidence="7" type="ORF">GHK86_14455</name>
</gene>
<evidence type="ECO:0000313" key="7">
    <source>
        <dbReference type="EMBL" id="MST33915.1"/>
    </source>
</evidence>
<dbReference type="PROSITE" id="PS51007">
    <property type="entry name" value="CYTC"/>
    <property type="match status" value="2"/>
</dbReference>
<keyword evidence="2 4" id="KW-0479">Metal-binding</keyword>
<name>A0ABW9QVM9_9ACTN</name>
<keyword evidence="1 4" id="KW-0349">Heme</keyword>
<dbReference type="InterPro" id="IPR009056">
    <property type="entry name" value="Cyt_c-like_dom"/>
</dbReference>
<dbReference type="Pfam" id="PF00034">
    <property type="entry name" value="Cytochrom_C"/>
    <property type="match status" value="1"/>
</dbReference>
<feature type="domain" description="Cytochrome c" evidence="6">
    <location>
        <begin position="166"/>
        <end position="244"/>
    </location>
</feature>